<dbReference type="InterPro" id="IPR013098">
    <property type="entry name" value="Ig_I-set"/>
</dbReference>
<dbReference type="InterPro" id="IPR050467">
    <property type="entry name" value="LRFN"/>
</dbReference>
<dbReference type="InterPro" id="IPR032675">
    <property type="entry name" value="LRR_dom_sf"/>
</dbReference>
<dbReference type="InterPro" id="IPR013783">
    <property type="entry name" value="Ig-like_fold"/>
</dbReference>
<dbReference type="Proteomes" id="UP001158576">
    <property type="component" value="Chromosome PAR"/>
</dbReference>
<evidence type="ECO:0000256" key="7">
    <source>
        <dbReference type="SAM" id="Phobius"/>
    </source>
</evidence>
<keyword evidence="7" id="KW-1133">Transmembrane helix</keyword>
<evidence type="ECO:0000256" key="3">
    <source>
        <dbReference type="ARBA" id="ARBA00022729"/>
    </source>
</evidence>
<feature type="transmembrane region" description="Helical" evidence="7">
    <location>
        <begin position="441"/>
        <end position="465"/>
    </location>
</feature>
<dbReference type="InterPro" id="IPR003591">
    <property type="entry name" value="Leu-rich_rpt_typical-subtyp"/>
</dbReference>
<reference evidence="10 11" key="1">
    <citation type="submission" date="2021-04" db="EMBL/GenBank/DDBJ databases">
        <authorList>
            <person name="Bliznina A."/>
        </authorList>
    </citation>
    <scope>NUCLEOTIDE SEQUENCE [LARGE SCALE GENOMIC DNA]</scope>
</reference>
<feature type="signal peptide" evidence="8">
    <location>
        <begin position="1"/>
        <end position="16"/>
    </location>
</feature>
<protein>
    <submittedName>
        <fullName evidence="10">Oidioi.mRNA.OKI2018_I69.PAR.g10282.t1.cds</fullName>
    </submittedName>
</protein>
<dbReference type="Pfam" id="PF01344">
    <property type="entry name" value="Kelch_1"/>
    <property type="match status" value="1"/>
</dbReference>
<keyword evidence="4" id="KW-0677">Repeat</keyword>
<keyword evidence="1" id="KW-0880">Kelch repeat</keyword>
<sequence>MKRLLILLEILTKIDCYCPEGCRSCGQTSKADGTKDTGLFYCDSGGLTDVPYGYNTKQIRDLRLNSNKIKKIHQHDFGLKLEWPLLEVIHLEENQIEEIDRNSFQNLGNITTLFLSNNNLTTFLDGIWLQLKSLNRLHLDHNQIEVIPKDFGEMPQLTWLTITNNKIFHVDWWHFNKIKLQRFQMAKNPMPCNCDNYEFRMWSDLAFEDVRFVDLGFICRGVEGGPSNCTEPRVINAGHVRNEDDVYSEAYRTIYTIGENATLFCNFTGDPVPKVRWINDKIGLDKNDTDPDVTVDGNLFIQNLTLEHTGSYWCNLETISFRKVERKVNLKVIEGTKPQITGISTQINKVEGEYAKLSCNITSEPPPVISWFYPNGTKVDASTNIDKLNVMNLQGMSILTVRDLDILDQGNYKCKAHNFLGDIEAEILMVVEVSEPEGDNYLLLVGGILVAFVVVAIFIVAGTYAKKYRRKAQLRREREQEHVRAQPVDAATSNALNATATDTDLLVLNTYQAGYWPALVINTLTDQLHTVNFEHSYPAVEDSCVVQFQGSYFVLGGYYRPRMIAKIEDCGIREQAEQLPVPHINGMYGSCTVYEEAVQLCFYGEPQKGCASFTPESGSFPLEGRTRESHDFAGMITFNDQMYVVGGCGNTYQDCHSKVEIYNSKNKAWVEGASPPVAEFYGMALTADENSIYAFGGRRDHTSSPNDVFEYRYGKWKILGNMVENHRKLNSAFQIGDVVYSGYCGLEKNVISENGVESKSLYSPERCLELYYAIMMPMPAGSCK</sequence>
<dbReference type="SMART" id="SM00369">
    <property type="entry name" value="LRR_TYP"/>
    <property type="match status" value="4"/>
</dbReference>
<dbReference type="SUPFAM" id="SSF117281">
    <property type="entry name" value="Kelch motif"/>
    <property type="match status" value="1"/>
</dbReference>
<accession>A0ABN7RTI4</accession>
<keyword evidence="11" id="KW-1185">Reference proteome</keyword>
<dbReference type="CDD" id="cd00096">
    <property type="entry name" value="Ig"/>
    <property type="match status" value="1"/>
</dbReference>
<dbReference type="Pfam" id="PF13855">
    <property type="entry name" value="LRR_8"/>
    <property type="match status" value="1"/>
</dbReference>
<dbReference type="InterPro" id="IPR036179">
    <property type="entry name" value="Ig-like_dom_sf"/>
</dbReference>
<dbReference type="Pfam" id="PF13927">
    <property type="entry name" value="Ig_3"/>
    <property type="match status" value="1"/>
</dbReference>
<name>A0ABN7RTI4_OIKDI</name>
<dbReference type="PANTHER" id="PTHR45842:SF12">
    <property type="entry name" value="KEKKON 5, ISOFORM A"/>
    <property type="match status" value="1"/>
</dbReference>
<dbReference type="Gene3D" id="3.80.10.10">
    <property type="entry name" value="Ribonuclease Inhibitor"/>
    <property type="match status" value="1"/>
</dbReference>
<feature type="chain" id="PRO_5046295000" evidence="8">
    <location>
        <begin position="17"/>
        <end position="784"/>
    </location>
</feature>
<organism evidence="10 11">
    <name type="scientific">Oikopleura dioica</name>
    <name type="common">Tunicate</name>
    <dbReference type="NCBI Taxonomy" id="34765"/>
    <lineage>
        <taxon>Eukaryota</taxon>
        <taxon>Metazoa</taxon>
        <taxon>Chordata</taxon>
        <taxon>Tunicata</taxon>
        <taxon>Appendicularia</taxon>
        <taxon>Copelata</taxon>
        <taxon>Oikopleuridae</taxon>
        <taxon>Oikopleura</taxon>
    </lineage>
</organism>
<proteinExistence type="predicted"/>
<dbReference type="InterPro" id="IPR006652">
    <property type="entry name" value="Kelch_1"/>
</dbReference>
<evidence type="ECO:0000256" key="5">
    <source>
        <dbReference type="ARBA" id="ARBA00023157"/>
    </source>
</evidence>
<dbReference type="SMART" id="SM00612">
    <property type="entry name" value="Kelch"/>
    <property type="match status" value="2"/>
</dbReference>
<evidence type="ECO:0000256" key="6">
    <source>
        <dbReference type="ARBA" id="ARBA00023180"/>
    </source>
</evidence>
<dbReference type="InterPro" id="IPR003598">
    <property type="entry name" value="Ig_sub2"/>
</dbReference>
<keyword evidence="6" id="KW-0325">Glycoprotein</keyword>
<dbReference type="Gene3D" id="2.120.10.80">
    <property type="entry name" value="Kelch-type beta propeller"/>
    <property type="match status" value="1"/>
</dbReference>
<keyword evidence="5" id="KW-1015">Disulfide bond</keyword>
<dbReference type="InterPro" id="IPR007110">
    <property type="entry name" value="Ig-like_dom"/>
</dbReference>
<evidence type="ECO:0000256" key="4">
    <source>
        <dbReference type="ARBA" id="ARBA00022737"/>
    </source>
</evidence>
<feature type="domain" description="Ig-like" evidence="9">
    <location>
        <begin position="232"/>
        <end position="329"/>
    </location>
</feature>
<dbReference type="InterPro" id="IPR015915">
    <property type="entry name" value="Kelch-typ_b-propeller"/>
</dbReference>
<dbReference type="SMART" id="SM00409">
    <property type="entry name" value="IG"/>
    <property type="match status" value="2"/>
</dbReference>
<feature type="domain" description="Ig-like" evidence="9">
    <location>
        <begin position="338"/>
        <end position="434"/>
    </location>
</feature>
<dbReference type="PROSITE" id="PS50835">
    <property type="entry name" value="IG_LIKE"/>
    <property type="match status" value="2"/>
</dbReference>
<keyword evidence="7" id="KW-0472">Membrane</keyword>
<gene>
    <name evidence="10" type="ORF">OKIOD_LOCUS1840</name>
</gene>
<dbReference type="SUPFAM" id="SSF48726">
    <property type="entry name" value="Immunoglobulin"/>
    <property type="match status" value="2"/>
</dbReference>
<keyword evidence="2" id="KW-0433">Leucine-rich repeat</keyword>
<dbReference type="InterPro" id="IPR003599">
    <property type="entry name" value="Ig_sub"/>
</dbReference>
<evidence type="ECO:0000313" key="10">
    <source>
        <dbReference type="EMBL" id="CAG5083115.1"/>
    </source>
</evidence>
<dbReference type="Gene3D" id="2.60.40.10">
    <property type="entry name" value="Immunoglobulins"/>
    <property type="match status" value="2"/>
</dbReference>
<evidence type="ECO:0000256" key="1">
    <source>
        <dbReference type="ARBA" id="ARBA00022441"/>
    </source>
</evidence>
<dbReference type="EMBL" id="OU015568">
    <property type="protein sequence ID" value="CAG5083115.1"/>
    <property type="molecule type" value="Genomic_DNA"/>
</dbReference>
<evidence type="ECO:0000256" key="2">
    <source>
        <dbReference type="ARBA" id="ARBA00022614"/>
    </source>
</evidence>
<evidence type="ECO:0000313" key="11">
    <source>
        <dbReference type="Proteomes" id="UP001158576"/>
    </source>
</evidence>
<keyword evidence="7" id="KW-0812">Transmembrane</keyword>
<dbReference type="PANTHER" id="PTHR45842">
    <property type="entry name" value="SYNAPTIC ADHESION-LIKE MOLECULE SALM"/>
    <property type="match status" value="1"/>
</dbReference>
<dbReference type="InterPro" id="IPR001611">
    <property type="entry name" value="Leu-rich_rpt"/>
</dbReference>
<evidence type="ECO:0000256" key="8">
    <source>
        <dbReference type="SAM" id="SignalP"/>
    </source>
</evidence>
<dbReference type="SUPFAM" id="SSF52058">
    <property type="entry name" value="L domain-like"/>
    <property type="match status" value="1"/>
</dbReference>
<dbReference type="SMART" id="SM00408">
    <property type="entry name" value="IGc2"/>
    <property type="match status" value="2"/>
</dbReference>
<evidence type="ECO:0000259" key="9">
    <source>
        <dbReference type="PROSITE" id="PS50835"/>
    </source>
</evidence>
<dbReference type="Pfam" id="PF07679">
    <property type="entry name" value="I-set"/>
    <property type="match status" value="1"/>
</dbReference>
<keyword evidence="3 8" id="KW-0732">Signal</keyword>